<dbReference type="CDD" id="cd13585">
    <property type="entry name" value="PBP2_TMBP_like"/>
    <property type="match status" value="1"/>
</dbReference>
<dbReference type="EMBL" id="LVZK01000001">
    <property type="protein sequence ID" value="OAP85861.1"/>
    <property type="molecule type" value="Genomic_DNA"/>
</dbReference>
<evidence type="ECO:0000313" key="3">
    <source>
        <dbReference type="Proteomes" id="UP000078368"/>
    </source>
</evidence>
<gene>
    <name evidence="2" type="ORF">A4H34_01315</name>
</gene>
<dbReference type="SUPFAM" id="SSF53850">
    <property type="entry name" value="Periplasmic binding protein-like II"/>
    <property type="match status" value="1"/>
</dbReference>
<evidence type="ECO:0008006" key="4">
    <source>
        <dbReference type="Google" id="ProtNLM"/>
    </source>
</evidence>
<feature type="compositionally biased region" description="Basic and acidic residues" evidence="1">
    <location>
        <begin position="403"/>
        <end position="417"/>
    </location>
</feature>
<comment type="caution">
    <text evidence="2">The sequence shown here is derived from an EMBL/GenBank/DDBJ whole genome shotgun (WGS) entry which is preliminary data.</text>
</comment>
<evidence type="ECO:0000313" key="2">
    <source>
        <dbReference type="EMBL" id="OAP85861.1"/>
    </source>
</evidence>
<dbReference type="Gene3D" id="3.40.190.10">
    <property type="entry name" value="Periplasmic binding protein-like II"/>
    <property type="match status" value="2"/>
</dbReference>
<organism evidence="2 3">
    <name type="scientific">Peptidiphaga gingivicola</name>
    <dbReference type="NCBI Taxonomy" id="2741497"/>
    <lineage>
        <taxon>Bacteria</taxon>
        <taxon>Bacillati</taxon>
        <taxon>Actinomycetota</taxon>
        <taxon>Actinomycetes</taxon>
        <taxon>Actinomycetales</taxon>
        <taxon>Actinomycetaceae</taxon>
        <taxon>Peptidiphaga</taxon>
    </lineage>
</organism>
<dbReference type="PANTHER" id="PTHR43649">
    <property type="entry name" value="ARABINOSE-BINDING PROTEIN-RELATED"/>
    <property type="match status" value="1"/>
</dbReference>
<dbReference type="InterPro" id="IPR050490">
    <property type="entry name" value="Bact_solute-bd_prot1"/>
</dbReference>
<dbReference type="Proteomes" id="UP000078368">
    <property type="component" value="Unassembled WGS sequence"/>
</dbReference>
<dbReference type="Pfam" id="PF13416">
    <property type="entry name" value="SBP_bac_8"/>
    <property type="match status" value="1"/>
</dbReference>
<dbReference type="InterPro" id="IPR006059">
    <property type="entry name" value="SBP"/>
</dbReference>
<protein>
    <recommendedName>
        <fullName evidence="4">ABC transporter substrate-binding protein</fullName>
    </recommendedName>
</protein>
<keyword evidence="3" id="KW-1185">Reference proteome</keyword>
<feature type="region of interest" description="Disordered" evidence="1">
    <location>
        <begin position="397"/>
        <end position="417"/>
    </location>
</feature>
<reference evidence="2 3" key="1">
    <citation type="submission" date="2016-04" db="EMBL/GenBank/DDBJ databases">
        <title>Peptidophaga gingivicola gen. nov., sp. nov., isolated from human subgingival plaque.</title>
        <authorList>
            <person name="Beall C.J."/>
            <person name="Mokrzan E.M."/>
            <person name="Griffen A.L."/>
            <person name="Leys E.J."/>
        </authorList>
    </citation>
    <scope>NUCLEOTIDE SEQUENCE [LARGE SCALE GENOMIC DNA]</scope>
    <source>
        <strain evidence="2 3">BA112</strain>
    </source>
</reference>
<sequence>MIAACAMAGTSLAACSSDDADANTIVVWDYYGSATPVKPAIEAYKKKHPGIKVDYQVYDYDTFQEKLSTAFSSNSAPDLATIDMTWVPTYASQDLLSDLSEISGEKLNGASIDSQYTKGSVDAMTYKGHKIALAYDFDAYALYYRKDILEAKGLKVPTTWDELVEVSKAMAEDSNGDGKPDKYQMQVRPDTFQYSQFLFQNGGSIVDKSGKKAAFTSPEGVQAMEYMKKLLDSGGLLWDDSQGDSTGLPGISDERIGMFLNGPYMMGVLKDGVPGQAGKWAVAQAPFAKKPGSYLGGTGLVIPASAKNPKKAWSLMQFMLTPEQQELVYTKAGAAPATKAALKSPKLSQPDPFFGGQKPFEVFEKAMATATPFPYVAGWPDIDQEITKAVASAIRGRKTPKGALEDAAKKTDEALRQ</sequence>
<proteinExistence type="predicted"/>
<dbReference type="AlphaFoldDB" id="A0A179B439"/>
<name>A0A179B439_9ACTO</name>
<dbReference type="PANTHER" id="PTHR43649:SF12">
    <property type="entry name" value="DIACETYLCHITOBIOSE BINDING PROTEIN DASA"/>
    <property type="match status" value="1"/>
</dbReference>
<dbReference type="STRING" id="1823756.A4H34_01315"/>
<accession>A0A179B439</accession>
<evidence type="ECO:0000256" key="1">
    <source>
        <dbReference type="SAM" id="MobiDB-lite"/>
    </source>
</evidence>